<dbReference type="InterPro" id="IPR051471">
    <property type="entry name" value="Bacterial_PTS_sugar_comp"/>
</dbReference>
<gene>
    <name evidence="9" type="ORF">DSOUD_1306</name>
</gene>
<dbReference type="EMBL" id="CP010802">
    <property type="protein sequence ID" value="ALC16087.1"/>
    <property type="molecule type" value="Genomic_DNA"/>
</dbReference>
<evidence type="ECO:0000256" key="1">
    <source>
        <dbReference type="ARBA" id="ARBA00004496"/>
    </source>
</evidence>
<keyword evidence="7" id="KW-0418">Kinase</keyword>
<dbReference type="InterPro" id="IPR033887">
    <property type="entry name" value="PTS_IIA_man"/>
</dbReference>
<dbReference type="InterPro" id="IPR036662">
    <property type="entry name" value="PTS_EIIA_man-typ_sf"/>
</dbReference>
<evidence type="ECO:0000256" key="3">
    <source>
        <dbReference type="ARBA" id="ARBA00022490"/>
    </source>
</evidence>
<evidence type="ECO:0000313" key="9">
    <source>
        <dbReference type="EMBL" id="ALC16087.1"/>
    </source>
</evidence>
<evidence type="ECO:0000313" key="10">
    <source>
        <dbReference type="Proteomes" id="UP000057158"/>
    </source>
</evidence>
<keyword evidence="3" id="KW-0963">Cytoplasm</keyword>
<dbReference type="KEGG" id="des:DSOUD_1306"/>
<feature type="domain" description="PTS EIIA type-4" evidence="8">
    <location>
        <begin position="1"/>
        <end position="124"/>
    </location>
</feature>
<comment type="subcellular location">
    <subcellularLocation>
        <location evidence="1">Cytoplasm</location>
    </subcellularLocation>
</comment>
<dbReference type="PROSITE" id="PS51096">
    <property type="entry name" value="PTS_EIIA_TYPE_4"/>
    <property type="match status" value="1"/>
</dbReference>
<keyword evidence="5 9" id="KW-0808">Transferase</keyword>
<evidence type="ECO:0000256" key="7">
    <source>
        <dbReference type="ARBA" id="ARBA00022777"/>
    </source>
</evidence>
<keyword evidence="10" id="KW-1185">Reference proteome</keyword>
<dbReference type="PANTHER" id="PTHR33799">
    <property type="entry name" value="PTS PERMEASE-RELATED-RELATED"/>
    <property type="match status" value="1"/>
</dbReference>
<dbReference type="Gene3D" id="3.40.50.510">
    <property type="entry name" value="Phosphotransferase system, mannose-type IIA component"/>
    <property type="match status" value="1"/>
</dbReference>
<dbReference type="GO" id="GO:0016020">
    <property type="term" value="C:membrane"/>
    <property type="evidence" value="ECO:0007669"/>
    <property type="project" value="InterPro"/>
</dbReference>
<dbReference type="PATRIC" id="fig|1603606.3.peg.1426"/>
<accession>A0A0M4DGP5</accession>
<name>A0A0M4DGP5_9BACT</name>
<dbReference type="GO" id="GO:0005737">
    <property type="term" value="C:cytoplasm"/>
    <property type="evidence" value="ECO:0007669"/>
    <property type="project" value="UniProtKB-SubCell"/>
</dbReference>
<keyword evidence="6" id="KW-0598">Phosphotransferase system</keyword>
<dbReference type="Proteomes" id="UP000057158">
    <property type="component" value="Chromosome"/>
</dbReference>
<dbReference type="AlphaFoldDB" id="A0A0M4DGP5"/>
<dbReference type="Pfam" id="PF03610">
    <property type="entry name" value="EIIA-man"/>
    <property type="match status" value="1"/>
</dbReference>
<evidence type="ECO:0000256" key="5">
    <source>
        <dbReference type="ARBA" id="ARBA00022679"/>
    </source>
</evidence>
<dbReference type="RefSeq" id="WP_053550233.1">
    <property type="nucleotide sequence ID" value="NZ_CP010802.1"/>
</dbReference>
<evidence type="ECO:0000256" key="4">
    <source>
        <dbReference type="ARBA" id="ARBA00022597"/>
    </source>
</evidence>
<dbReference type="PANTHER" id="PTHR33799:SF1">
    <property type="entry name" value="PTS SYSTEM MANNOSE-SPECIFIC EIIAB COMPONENT-RELATED"/>
    <property type="match status" value="1"/>
</dbReference>
<dbReference type="SUPFAM" id="SSF53062">
    <property type="entry name" value="PTS system fructose IIA component-like"/>
    <property type="match status" value="1"/>
</dbReference>
<dbReference type="STRING" id="1603606.DSOUD_1306"/>
<evidence type="ECO:0000256" key="2">
    <source>
        <dbReference type="ARBA" id="ARBA00022448"/>
    </source>
</evidence>
<dbReference type="OrthoDB" id="9794368at2"/>
<dbReference type="InterPro" id="IPR004701">
    <property type="entry name" value="PTS_EIIA_man-typ"/>
</dbReference>
<proteinExistence type="predicted"/>
<evidence type="ECO:0000256" key="6">
    <source>
        <dbReference type="ARBA" id="ARBA00022683"/>
    </source>
</evidence>
<protein>
    <submittedName>
        <fullName evidence="9">Phosphotransferase system, mannose/fructose-specific component IIA</fullName>
    </submittedName>
</protein>
<evidence type="ECO:0000259" key="8">
    <source>
        <dbReference type="PROSITE" id="PS51096"/>
    </source>
</evidence>
<keyword evidence="4" id="KW-0762">Sugar transport</keyword>
<reference evidence="9 10" key="1">
    <citation type="submission" date="2015-07" db="EMBL/GenBank/DDBJ databases">
        <title>Isolation and Genomic Characterization of a Novel Halophilic Metal-Reducing Deltaproteobacterium from the Deep Subsurface.</title>
        <authorList>
            <person name="Badalamenti J.P."/>
            <person name="Summers Z.M."/>
            <person name="Gralnick J.A."/>
            <person name="Bond D.R."/>
        </authorList>
    </citation>
    <scope>NUCLEOTIDE SEQUENCE [LARGE SCALE GENOMIC DNA]</scope>
    <source>
        <strain evidence="9 10">WTL</strain>
    </source>
</reference>
<dbReference type="CDD" id="cd00006">
    <property type="entry name" value="PTS_IIA_man"/>
    <property type="match status" value="1"/>
</dbReference>
<keyword evidence="2" id="KW-0813">Transport</keyword>
<dbReference type="GO" id="GO:0009401">
    <property type="term" value="P:phosphoenolpyruvate-dependent sugar phosphotransferase system"/>
    <property type="evidence" value="ECO:0007669"/>
    <property type="project" value="UniProtKB-KW"/>
</dbReference>
<dbReference type="GO" id="GO:0016301">
    <property type="term" value="F:kinase activity"/>
    <property type="evidence" value="ECO:0007669"/>
    <property type="project" value="UniProtKB-KW"/>
</dbReference>
<organism evidence="9 10">
    <name type="scientific">Desulfuromonas soudanensis</name>
    <dbReference type="NCBI Taxonomy" id="1603606"/>
    <lineage>
        <taxon>Bacteria</taxon>
        <taxon>Pseudomonadati</taxon>
        <taxon>Thermodesulfobacteriota</taxon>
        <taxon>Desulfuromonadia</taxon>
        <taxon>Desulfuromonadales</taxon>
        <taxon>Desulfuromonadaceae</taxon>
        <taxon>Desulfuromonas</taxon>
    </lineage>
</organism>
<sequence>MIGLIIATHSRLAEDFLHAAEMIIGPVKNALAVAIDREMSVESIRTGLSTAIDAVGVDGEGVLVMTDMFGGTPANIAISFLDPGRLEVLTGVNLPMVLKFFNSQGGLSLVELAALLKAYGQQNITLASDFLQR</sequence>